<feature type="transmembrane region" description="Helical" evidence="1">
    <location>
        <begin position="143"/>
        <end position="162"/>
    </location>
</feature>
<organism evidence="3 4">
    <name type="scientific">Derxia gummosa DSM 723</name>
    <dbReference type="NCBI Taxonomy" id="1121388"/>
    <lineage>
        <taxon>Bacteria</taxon>
        <taxon>Pseudomonadati</taxon>
        <taxon>Pseudomonadota</taxon>
        <taxon>Betaproteobacteria</taxon>
        <taxon>Burkholderiales</taxon>
        <taxon>Alcaligenaceae</taxon>
        <taxon>Derxia</taxon>
    </lineage>
</organism>
<feature type="transmembrane region" description="Helical" evidence="1">
    <location>
        <begin position="225"/>
        <end position="247"/>
    </location>
</feature>
<dbReference type="OrthoDB" id="9807591at2"/>
<dbReference type="InterPro" id="IPR012429">
    <property type="entry name" value="HGSNAT_cat"/>
</dbReference>
<dbReference type="RefSeq" id="WP_028311415.1">
    <property type="nucleotide sequence ID" value="NZ_AXWS01000008.1"/>
</dbReference>
<name>A0A8B6X484_9BURK</name>
<evidence type="ECO:0000259" key="2">
    <source>
        <dbReference type="Pfam" id="PF07786"/>
    </source>
</evidence>
<keyword evidence="1" id="KW-0812">Transmembrane</keyword>
<keyword evidence="1" id="KW-0472">Membrane</keyword>
<dbReference type="AlphaFoldDB" id="A0A8B6X484"/>
<feature type="transmembrane region" description="Helical" evidence="1">
    <location>
        <begin position="113"/>
        <end position="131"/>
    </location>
</feature>
<dbReference type="Pfam" id="PF07786">
    <property type="entry name" value="HGSNAT_cat"/>
    <property type="match status" value="1"/>
</dbReference>
<dbReference type="GO" id="GO:0015019">
    <property type="term" value="F:heparan-alpha-glucosaminide N-acetyltransferase activity"/>
    <property type="evidence" value="ECO:0007669"/>
    <property type="project" value="UniProtKB-EC"/>
</dbReference>
<feature type="domain" description="Heparan-alpha-glucosaminide N-acetyltransferase catalytic" evidence="2">
    <location>
        <begin position="12"/>
        <end position="238"/>
    </location>
</feature>
<accession>A0A8B6X484</accession>
<dbReference type="Proteomes" id="UP000675920">
    <property type="component" value="Unplaced"/>
</dbReference>
<proteinExistence type="predicted"/>
<evidence type="ECO:0000256" key="1">
    <source>
        <dbReference type="SAM" id="Phobius"/>
    </source>
</evidence>
<sequence>MRPTRQTSDNTRIDTVDALRGFAVAMMVAYHFCYDLGMFRLVGWTPADMVTRPGWIAWRTVIVSLFLALVGASLALRQVRGVGAGAFWKRWARIAAAAALVSAGSWTMFGPRFIYFGVLHFIAAALLIVRLTGRWGIGLNSVLGTAALALASLPGSAGMNAPPLNITGLYLDKPPTEDFVPLLPWLGVVWIGFALGMIWAGFGARTPRLLAVPVRTAGGRALAHVGRWSLTIYLVHQPLLIGALMLLRRLG</sequence>
<evidence type="ECO:0000313" key="3">
    <source>
        <dbReference type="Proteomes" id="UP000675920"/>
    </source>
</evidence>
<keyword evidence="1" id="KW-1133">Transmembrane helix</keyword>
<feature type="transmembrane region" description="Helical" evidence="1">
    <location>
        <begin position="21"/>
        <end position="43"/>
    </location>
</feature>
<protein>
    <submittedName>
        <fullName evidence="4">DUF1624 domain-containing protein</fullName>
    </submittedName>
</protein>
<feature type="transmembrane region" description="Helical" evidence="1">
    <location>
        <begin position="182"/>
        <end position="204"/>
    </location>
</feature>
<feature type="transmembrane region" description="Helical" evidence="1">
    <location>
        <begin position="88"/>
        <end position="107"/>
    </location>
</feature>
<reference evidence="4" key="1">
    <citation type="submission" date="2025-08" db="UniProtKB">
        <authorList>
            <consortium name="RefSeq"/>
        </authorList>
    </citation>
    <scope>IDENTIFICATION</scope>
</reference>
<feature type="transmembrane region" description="Helical" evidence="1">
    <location>
        <begin position="55"/>
        <end position="76"/>
    </location>
</feature>
<evidence type="ECO:0000313" key="4">
    <source>
        <dbReference type="RefSeq" id="WP_028311415.1"/>
    </source>
</evidence>
<keyword evidence="3" id="KW-1185">Reference proteome</keyword>